<dbReference type="Proteomes" id="UP000287171">
    <property type="component" value="Unassembled WGS sequence"/>
</dbReference>
<name>A0A402BIT7_9CHLR</name>
<organism evidence="1 2">
    <name type="scientific">Dictyobacter alpinus</name>
    <dbReference type="NCBI Taxonomy" id="2014873"/>
    <lineage>
        <taxon>Bacteria</taxon>
        <taxon>Bacillati</taxon>
        <taxon>Chloroflexota</taxon>
        <taxon>Ktedonobacteria</taxon>
        <taxon>Ktedonobacterales</taxon>
        <taxon>Dictyobacteraceae</taxon>
        <taxon>Dictyobacter</taxon>
    </lineage>
</organism>
<accession>A0A402BIT7</accession>
<keyword evidence="2" id="KW-1185">Reference proteome</keyword>
<dbReference type="EMBL" id="BIFT01000002">
    <property type="protein sequence ID" value="GCE31250.1"/>
    <property type="molecule type" value="Genomic_DNA"/>
</dbReference>
<evidence type="ECO:0000313" key="1">
    <source>
        <dbReference type="EMBL" id="GCE31250.1"/>
    </source>
</evidence>
<dbReference type="RefSeq" id="WP_161982620.1">
    <property type="nucleotide sequence ID" value="NZ_BIFT01000002.1"/>
</dbReference>
<sequence length="55" mass="6765">MESRLEVEFPRRMYQLAEQHNVGQPLVFYNIRPMWKRYLNLLNYFLPTFVICSVL</sequence>
<gene>
    <name evidence="1" type="ORF">KDA_67340</name>
</gene>
<protein>
    <submittedName>
        <fullName evidence="1">Uncharacterized protein</fullName>
    </submittedName>
</protein>
<comment type="caution">
    <text evidence="1">The sequence shown here is derived from an EMBL/GenBank/DDBJ whole genome shotgun (WGS) entry which is preliminary data.</text>
</comment>
<proteinExistence type="predicted"/>
<dbReference type="AlphaFoldDB" id="A0A402BIT7"/>
<reference evidence="2" key="1">
    <citation type="submission" date="2018-12" db="EMBL/GenBank/DDBJ databases">
        <title>Tengunoibacter tsumagoiensis gen. nov., sp. nov., Dictyobacter kobayashii sp. nov., D. alpinus sp. nov., and D. joshuensis sp. nov. and description of Dictyobacteraceae fam. nov. within the order Ktedonobacterales isolated from Tengu-no-mugimeshi.</title>
        <authorList>
            <person name="Wang C.M."/>
            <person name="Zheng Y."/>
            <person name="Sakai Y."/>
            <person name="Toyoda A."/>
            <person name="Minakuchi Y."/>
            <person name="Abe K."/>
            <person name="Yokota A."/>
            <person name="Yabe S."/>
        </authorList>
    </citation>
    <scope>NUCLEOTIDE SEQUENCE [LARGE SCALE GENOMIC DNA]</scope>
    <source>
        <strain evidence="2">Uno16</strain>
    </source>
</reference>
<evidence type="ECO:0000313" key="2">
    <source>
        <dbReference type="Proteomes" id="UP000287171"/>
    </source>
</evidence>